<dbReference type="CDD" id="cd03257">
    <property type="entry name" value="ABC_NikE_OppD_transporters"/>
    <property type="match status" value="1"/>
</dbReference>
<evidence type="ECO:0000256" key="1">
    <source>
        <dbReference type="ARBA" id="ARBA00005417"/>
    </source>
</evidence>
<accession>A0A2T2X8G9</accession>
<comment type="caution">
    <text evidence="6">The sequence shown here is derived from an EMBL/GenBank/DDBJ whole genome shotgun (WGS) entry which is preliminary data.</text>
</comment>
<protein>
    <submittedName>
        <fullName evidence="6">ABC transporter ATP-binding protein</fullName>
    </submittedName>
</protein>
<dbReference type="GO" id="GO:0055085">
    <property type="term" value="P:transmembrane transport"/>
    <property type="evidence" value="ECO:0007669"/>
    <property type="project" value="UniProtKB-ARBA"/>
</dbReference>
<evidence type="ECO:0000256" key="4">
    <source>
        <dbReference type="ARBA" id="ARBA00022840"/>
    </source>
</evidence>
<evidence type="ECO:0000256" key="3">
    <source>
        <dbReference type="ARBA" id="ARBA00022741"/>
    </source>
</evidence>
<dbReference type="AlphaFoldDB" id="A0A2T2X8G9"/>
<dbReference type="InterPro" id="IPR003593">
    <property type="entry name" value="AAA+_ATPase"/>
</dbReference>
<keyword evidence="2" id="KW-0813">Transport</keyword>
<sequence>MDDNVLIQTENLHVRFPRQNGDIYAARSLNLEVKEGETLALVGESGSGKTSTGHALVRLLRPESGTIRFEGEDVTRIRGKRLARYHGLAQLIFQDPFASLNPFHTVSYHLQRPLRRLGGLSPKTARKRCQELLAQVGLTPSATFESKYPHELSGGQRQRVAIARSLAADPRFVVCDEPISMLDVSLRAGILQLLESLQASQGLSYLYITHDLASARYLSQRIAVMYGGSLVEIAEAEELIQAPAHPYTQLLLQASVSPPGQEIARLPEKEPGAPDLGITRRGCPFAPRCLYALPKCAKEMPQLIPVAPGHESACFLLSPSQGN</sequence>
<dbReference type="PROSITE" id="PS00211">
    <property type="entry name" value="ABC_TRANSPORTER_1"/>
    <property type="match status" value="1"/>
</dbReference>
<evidence type="ECO:0000256" key="2">
    <source>
        <dbReference type="ARBA" id="ARBA00022448"/>
    </source>
</evidence>
<dbReference type="InterPro" id="IPR003439">
    <property type="entry name" value="ABC_transporter-like_ATP-bd"/>
</dbReference>
<dbReference type="SUPFAM" id="SSF52540">
    <property type="entry name" value="P-loop containing nucleoside triphosphate hydrolases"/>
    <property type="match status" value="1"/>
</dbReference>
<comment type="similarity">
    <text evidence="1">Belongs to the ABC transporter superfamily.</text>
</comment>
<gene>
    <name evidence="6" type="ORF">C7B43_04560</name>
</gene>
<reference evidence="6 7" key="1">
    <citation type="journal article" date="2014" name="BMC Genomics">
        <title>Comparison of environmental and isolate Sulfobacillus genomes reveals diverse carbon, sulfur, nitrogen, and hydrogen metabolisms.</title>
        <authorList>
            <person name="Justice N.B."/>
            <person name="Norman A."/>
            <person name="Brown C.T."/>
            <person name="Singh A."/>
            <person name="Thomas B.C."/>
            <person name="Banfield J.F."/>
        </authorList>
    </citation>
    <scope>NUCLEOTIDE SEQUENCE [LARGE SCALE GENOMIC DNA]</scope>
    <source>
        <strain evidence="6">AMDSBA1</strain>
    </source>
</reference>
<dbReference type="GO" id="GO:0015833">
    <property type="term" value="P:peptide transport"/>
    <property type="evidence" value="ECO:0007669"/>
    <property type="project" value="InterPro"/>
</dbReference>
<dbReference type="PROSITE" id="PS50893">
    <property type="entry name" value="ABC_TRANSPORTER_2"/>
    <property type="match status" value="1"/>
</dbReference>
<evidence type="ECO:0000313" key="7">
    <source>
        <dbReference type="Proteomes" id="UP000242699"/>
    </source>
</evidence>
<dbReference type="Proteomes" id="UP000242699">
    <property type="component" value="Unassembled WGS sequence"/>
</dbReference>
<dbReference type="FunFam" id="3.40.50.300:FF:000016">
    <property type="entry name" value="Oligopeptide ABC transporter ATP-binding component"/>
    <property type="match status" value="1"/>
</dbReference>
<dbReference type="SMART" id="SM00382">
    <property type="entry name" value="AAA"/>
    <property type="match status" value="1"/>
</dbReference>
<dbReference type="Pfam" id="PF00005">
    <property type="entry name" value="ABC_tran"/>
    <property type="match status" value="1"/>
</dbReference>
<dbReference type="NCBIfam" id="TIGR01727">
    <property type="entry name" value="oligo_HPY"/>
    <property type="match status" value="1"/>
</dbReference>
<dbReference type="InterPro" id="IPR017871">
    <property type="entry name" value="ABC_transporter-like_CS"/>
</dbReference>
<dbReference type="InterPro" id="IPR027417">
    <property type="entry name" value="P-loop_NTPase"/>
</dbReference>
<dbReference type="InterPro" id="IPR050319">
    <property type="entry name" value="ABC_transp_ATP-bind"/>
</dbReference>
<dbReference type="InterPro" id="IPR013563">
    <property type="entry name" value="Oligopep_ABC_C"/>
</dbReference>
<dbReference type="Pfam" id="PF08352">
    <property type="entry name" value="oligo_HPY"/>
    <property type="match status" value="1"/>
</dbReference>
<keyword evidence="3" id="KW-0547">Nucleotide-binding</keyword>
<evidence type="ECO:0000313" key="6">
    <source>
        <dbReference type="EMBL" id="PSR30746.1"/>
    </source>
</evidence>
<proteinExistence type="inferred from homology"/>
<dbReference type="Gene3D" id="3.40.50.300">
    <property type="entry name" value="P-loop containing nucleotide triphosphate hydrolases"/>
    <property type="match status" value="1"/>
</dbReference>
<name>A0A2T2X8G9_9FIRM</name>
<organism evidence="6 7">
    <name type="scientific">Sulfobacillus benefaciens</name>
    <dbReference type="NCBI Taxonomy" id="453960"/>
    <lineage>
        <taxon>Bacteria</taxon>
        <taxon>Bacillati</taxon>
        <taxon>Bacillota</taxon>
        <taxon>Clostridia</taxon>
        <taxon>Eubacteriales</taxon>
        <taxon>Clostridiales Family XVII. Incertae Sedis</taxon>
        <taxon>Sulfobacillus</taxon>
    </lineage>
</organism>
<dbReference type="PANTHER" id="PTHR43776">
    <property type="entry name" value="TRANSPORT ATP-BINDING PROTEIN"/>
    <property type="match status" value="1"/>
</dbReference>
<feature type="domain" description="ABC transporter" evidence="5">
    <location>
        <begin position="7"/>
        <end position="252"/>
    </location>
</feature>
<keyword evidence="4 6" id="KW-0067">ATP-binding</keyword>
<evidence type="ECO:0000259" key="5">
    <source>
        <dbReference type="PROSITE" id="PS50893"/>
    </source>
</evidence>
<dbReference type="GO" id="GO:0016887">
    <property type="term" value="F:ATP hydrolysis activity"/>
    <property type="evidence" value="ECO:0007669"/>
    <property type="project" value="InterPro"/>
</dbReference>
<dbReference type="EMBL" id="PXYT01000007">
    <property type="protein sequence ID" value="PSR30746.1"/>
    <property type="molecule type" value="Genomic_DNA"/>
</dbReference>
<dbReference type="GO" id="GO:0005524">
    <property type="term" value="F:ATP binding"/>
    <property type="evidence" value="ECO:0007669"/>
    <property type="project" value="UniProtKB-KW"/>
</dbReference>
<dbReference type="PANTHER" id="PTHR43776:SF8">
    <property type="entry name" value="ABC TRANSPORTER, ATP-BINDING PROTEIN"/>
    <property type="match status" value="1"/>
</dbReference>